<protein>
    <submittedName>
        <fullName evidence="2">Uncharacterized protein</fullName>
    </submittedName>
</protein>
<keyword evidence="1" id="KW-1133">Transmembrane helix</keyword>
<organism evidence="2 3">
    <name type="scientific">Ridgeia piscesae</name>
    <name type="common">Tubeworm</name>
    <dbReference type="NCBI Taxonomy" id="27915"/>
    <lineage>
        <taxon>Eukaryota</taxon>
        <taxon>Metazoa</taxon>
        <taxon>Spiralia</taxon>
        <taxon>Lophotrochozoa</taxon>
        <taxon>Annelida</taxon>
        <taxon>Polychaeta</taxon>
        <taxon>Sedentaria</taxon>
        <taxon>Canalipalpata</taxon>
        <taxon>Sabellida</taxon>
        <taxon>Siboglinidae</taxon>
        <taxon>Ridgeia</taxon>
    </lineage>
</organism>
<keyword evidence="1" id="KW-0472">Membrane</keyword>
<keyword evidence="3" id="KW-1185">Reference proteome</keyword>
<sequence length="169" mass="19383">MAKRRQANGNGKTKLPDDSVFMYLYEKYKLQGLVVWVMICVYLLGVNVGVKFPVLFIMVAIGVVVLLLVPTVRYETCATLDEINRLMILSLERAMGLFLSAFVETAKVFYLVNFRVFCDIRDVFLDLPRKLITTIIDSPAIMELVIVPDPTNARRSQSRHRSRRDVSHR</sequence>
<evidence type="ECO:0000256" key="1">
    <source>
        <dbReference type="SAM" id="Phobius"/>
    </source>
</evidence>
<evidence type="ECO:0000313" key="3">
    <source>
        <dbReference type="Proteomes" id="UP001209878"/>
    </source>
</evidence>
<gene>
    <name evidence="2" type="ORF">NP493_834g01016</name>
</gene>
<comment type="caution">
    <text evidence="2">The sequence shown here is derived from an EMBL/GenBank/DDBJ whole genome shotgun (WGS) entry which is preliminary data.</text>
</comment>
<keyword evidence="1" id="KW-0812">Transmembrane</keyword>
<name>A0AAD9KM01_RIDPI</name>
<dbReference type="AlphaFoldDB" id="A0AAD9KM01"/>
<dbReference type="EMBL" id="JAODUO010000833">
    <property type="protein sequence ID" value="KAK2174033.1"/>
    <property type="molecule type" value="Genomic_DNA"/>
</dbReference>
<evidence type="ECO:0000313" key="2">
    <source>
        <dbReference type="EMBL" id="KAK2174033.1"/>
    </source>
</evidence>
<dbReference type="Proteomes" id="UP001209878">
    <property type="component" value="Unassembled WGS sequence"/>
</dbReference>
<feature type="transmembrane region" description="Helical" evidence="1">
    <location>
        <begin position="30"/>
        <end position="48"/>
    </location>
</feature>
<accession>A0AAD9KM01</accession>
<proteinExistence type="predicted"/>
<reference evidence="2" key="1">
    <citation type="journal article" date="2023" name="Mol. Biol. Evol.">
        <title>Third-Generation Sequencing Reveals the Adaptive Role of the Epigenome in Three Deep-Sea Polychaetes.</title>
        <authorList>
            <person name="Perez M."/>
            <person name="Aroh O."/>
            <person name="Sun Y."/>
            <person name="Lan Y."/>
            <person name="Juniper S.K."/>
            <person name="Young C.R."/>
            <person name="Angers B."/>
            <person name="Qian P.Y."/>
        </authorList>
    </citation>
    <scope>NUCLEOTIDE SEQUENCE</scope>
    <source>
        <strain evidence="2">R07B-5</strain>
    </source>
</reference>
<feature type="transmembrane region" description="Helical" evidence="1">
    <location>
        <begin position="54"/>
        <end position="74"/>
    </location>
</feature>